<dbReference type="PANTHER" id="PTHR31403:SF7">
    <property type="entry name" value="PHOSPHOLIPASE A1-IGAMMA3, CHLOROPLASTIC"/>
    <property type="match status" value="1"/>
</dbReference>
<evidence type="ECO:0000256" key="2">
    <source>
        <dbReference type="ARBA" id="ARBA00022528"/>
    </source>
</evidence>
<dbReference type="GO" id="GO:0016042">
    <property type="term" value="P:lipid catabolic process"/>
    <property type="evidence" value="ECO:0007669"/>
    <property type="project" value="UniProtKB-KW"/>
</dbReference>
<evidence type="ECO:0000256" key="3">
    <source>
        <dbReference type="ARBA" id="ARBA00022640"/>
    </source>
</evidence>
<dbReference type="EMBL" id="HBHQ01006919">
    <property type="protein sequence ID" value="CAD9812831.1"/>
    <property type="molecule type" value="Transcribed_RNA"/>
</dbReference>
<protein>
    <recommendedName>
        <fullName evidence="9">Fungal lipase-type domain-containing protein</fullName>
    </recommendedName>
</protein>
<dbReference type="Gene3D" id="3.40.50.1820">
    <property type="entry name" value="alpha/beta hydrolase"/>
    <property type="match status" value="1"/>
</dbReference>
<dbReference type="EMBL" id="HBHQ01006918">
    <property type="protein sequence ID" value="CAD9812830.1"/>
    <property type="molecule type" value="Transcribed_RNA"/>
</dbReference>
<dbReference type="InterPro" id="IPR029058">
    <property type="entry name" value="AB_hydrolase_fold"/>
</dbReference>
<dbReference type="AlphaFoldDB" id="A0A6T7GJG4"/>
<comment type="subcellular location">
    <subcellularLocation>
        <location evidence="1">Plastid</location>
        <location evidence="1">Chloroplast</location>
    </subcellularLocation>
</comment>
<evidence type="ECO:0000259" key="9">
    <source>
        <dbReference type="Pfam" id="PF01764"/>
    </source>
</evidence>
<evidence type="ECO:0000256" key="1">
    <source>
        <dbReference type="ARBA" id="ARBA00004229"/>
    </source>
</evidence>
<evidence type="ECO:0000313" key="11">
    <source>
        <dbReference type="EMBL" id="CAD9812831.1"/>
    </source>
</evidence>
<keyword evidence="3" id="KW-0934">Plastid</keyword>
<keyword evidence="7" id="KW-0443">Lipid metabolism</keyword>
<gene>
    <name evidence="10" type="ORF">ASEP1449_LOCUS4655</name>
    <name evidence="11" type="ORF">ASEP1449_LOCUS4656</name>
</gene>
<proteinExistence type="predicted"/>
<keyword evidence="4" id="KW-0378">Hydrolase</keyword>
<evidence type="ECO:0000256" key="8">
    <source>
        <dbReference type="SAM" id="MobiDB-lite"/>
    </source>
</evidence>
<dbReference type="GO" id="GO:0004620">
    <property type="term" value="F:phospholipase activity"/>
    <property type="evidence" value="ECO:0007669"/>
    <property type="project" value="UniProtKB-ARBA"/>
</dbReference>
<feature type="domain" description="Fungal lipase-type" evidence="9">
    <location>
        <begin position="187"/>
        <end position="349"/>
    </location>
</feature>
<feature type="region of interest" description="Disordered" evidence="8">
    <location>
        <begin position="1"/>
        <end position="29"/>
    </location>
</feature>
<keyword evidence="2" id="KW-0150">Chloroplast</keyword>
<sequence length="463" mass="52485">MFDQICWPSQSENKGEDGSSTATKSSSSVSVIDDIDDEELLVSPFIAYEDGYNWPSAYTEIDEMMEACILIYPLAELRRQVRDKEMEDTTGLILQTPLTRSQIMDVIETNEEAITKASSKFGDEFYRDVLKTVQERNMVAKARAESRKSGHTVHITAASIIAFDDKFEQEELVYSIEADVIRKRITVCFRGSVTKLDWATDFEIYMKDVSNPLQSHISQEPTIRVHHGFHDYLFGPSSRGAKGPNGEDLSEYQEIMQQHVLPVLKQYPGFKLYVTGHSLGAALATLFAFEAAAEPDTHVPKPVSLFSIAGPYVGDESFRSAHQLLESLGKLRHIRVSNHKDLVTIVPKVSWRFNVFGTNSHVGALFKHVGVNLRFYEGTTTPVEISYPRVRSGFFSSTFDELARGWDQSYFSNISWNPMAHRPFHGLREYNKRLEANKSLLEQTYVNDLYARKNVVGNLVPHF</sequence>
<dbReference type="PANTHER" id="PTHR31403">
    <property type="entry name" value="PHOSPHOLIPASE A1-IBETA2, CHLOROPLASTIC"/>
    <property type="match status" value="1"/>
</dbReference>
<organism evidence="11">
    <name type="scientific">Attheya septentrionalis</name>
    <dbReference type="NCBI Taxonomy" id="420275"/>
    <lineage>
        <taxon>Eukaryota</taxon>
        <taxon>Sar</taxon>
        <taxon>Stramenopiles</taxon>
        <taxon>Ochrophyta</taxon>
        <taxon>Bacillariophyta</taxon>
        <taxon>Coscinodiscophyceae</taxon>
        <taxon>Chaetocerotophycidae</taxon>
        <taxon>Chaetocerotales</taxon>
        <taxon>Attheyaceae</taxon>
        <taxon>Attheya</taxon>
    </lineage>
</organism>
<dbReference type="SUPFAM" id="SSF53474">
    <property type="entry name" value="alpha/beta-Hydrolases"/>
    <property type="match status" value="1"/>
</dbReference>
<dbReference type="CDD" id="cd00519">
    <property type="entry name" value="Lipase_3"/>
    <property type="match status" value="1"/>
</dbReference>
<dbReference type="Pfam" id="PF01764">
    <property type="entry name" value="Lipase_3"/>
    <property type="match status" value="1"/>
</dbReference>
<evidence type="ECO:0000256" key="5">
    <source>
        <dbReference type="ARBA" id="ARBA00022946"/>
    </source>
</evidence>
<name>A0A6T7GJG4_9STRA</name>
<evidence type="ECO:0000256" key="6">
    <source>
        <dbReference type="ARBA" id="ARBA00022963"/>
    </source>
</evidence>
<dbReference type="InterPro" id="IPR002921">
    <property type="entry name" value="Fungal_lipase-type"/>
</dbReference>
<reference evidence="11" key="1">
    <citation type="submission" date="2021-01" db="EMBL/GenBank/DDBJ databases">
        <authorList>
            <person name="Corre E."/>
            <person name="Pelletier E."/>
            <person name="Niang G."/>
            <person name="Scheremetjew M."/>
            <person name="Finn R."/>
            <person name="Kale V."/>
            <person name="Holt S."/>
            <person name="Cochrane G."/>
            <person name="Meng A."/>
            <person name="Brown T."/>
            <person name="Cohen L."/>
        </authorList>
    </citation>
    <scope>NUCLEOTIDE SEQUENCE</scope>
    <source>
        <strain evidence="11">CCMP2084</strain>
    </source>
</reference>
<accession>A0A6T7GJG4</accession>
<feature type="compositionally biased region" description="Polar residues" evidence="8">
    <location>
        <begin position="7"/>
        <end position="24"/>
    </location>
</feature>
<dbReference type="GO" id="GO:0009507">
    <property type="term" value="C:chloroplast"/>
    <property type="evidence" value="ECO:0007669"/>
    <property type="project" value="UniProtKB-SubCell"/>
</dbReference>
<evidence type="ECO:0000313" key="10">
    <source>
        <dbReference type="EMBL" id="CAD9812830.1"/>
    </source>
</evidence>
<keyword evidence="5" id="KW-0809">Transit peptide</keyword>
<evidence type="ECO:0000256" key="4">
    <source>
        <dbReference type="ARBA" id="ARBA00022801"/>
    </source>
</evidence>
<keyword evidence="6" id="KW-0442">Lipid degradation</keyword>
<evidence type="ECO:0000256" key="7">
    <source>
        <dbReference type="ARBA" id="ARBA00023098"/>
    </source>
</evidence>